<dbReference type="GO" id="GO:0006357">
    <property type="term" value="P:regulation of transcription by RNA polymerase II"/>
    <property type="evidence" value="ECO:0000318"/>
    <property type="project" value="GO_Central"/>
</dbReference>
<name>W1PVK4_AMBTC</name>
<sequence length="211" mass="23946">MINKNAEKKRMGRKKIDIKLIENKNNLQVTFSKRRNGLSRKAFDLCIKYGTSIAILAFSPAGRPYPFAHPDIDSIIHRFIRTHNNEEPSNVHYPHVHNPLMDEYSRLVKELEEEKKLSLALAQRKKMPNSGGSGFWWDAEVGSLGSHELTSWVESVERLRENVAKRVGEVQKGSNQVEVGAPSSSPPLVDSDTINLAPLPESIDFLEHYQF</sequence>
<dbReference type="InterPro" id="IPR002100">
    <property type="entry name" value="TF_MADSbox"/>
</dbReference>
<evidence type="ECO:0000259" key="6">
    <source>
        <dbReference type="PROSITE" id="PS50066"/>
    </source>
</evidence>
<dbReference type="AlphaFoldDB" id="W1PVK4"/>
<dbReference type="GO" id="GO:0005634">
    <property type="term" value="C:nucleus"/>
    <property type="evidence" value="ECO:0007669"/>
    <property type="project" value="UniProtKB-SubCell"/>
</dbReference>
<comment type="subcellular location">
    <subcellularLocation>
        <location evidence="1">Nucleus</location>
    </subcellularLocation>
</comment>
<dbReference type="Gramene" id="ERN12118">
    <property type="protein sequence ID" value="ERN12118"/>
    <property type="gene ID" value="AMTR_s00159p00052170"/>
</dbReference>
<dbReference type="OMA" id="RSTALWW"/>
<evidence type="ECO:0000313" key="7">
    <source>
        <dbReference type="EMBL" id="ERN12118.1"/>
    </source>
</evidence>
<accession>W1PVK4</accession>
<dbReference type="PANTHER" id="PTHR11945">
    <property type="entry name" value="MADS BOX PROTEIN"/>
    <property type="match status" value="1"/>
</dbReference>
<dbReference type="GO" id="GO:0000978">
    <property type="term" value="F:RNA polymerase II cis-regulatory region sequence-specific DNA binding"/>
    <property type="evidence" value="ECO:0000318"/>
    <property type="project" value="GO_Central"/>
</dbReference>
<evidence type="ECO:0000256" key="5">
    <source>
        <dbReference type="ARBA" id="ARBA00023242"/>
    </source>
</evidence>
<dbReference type="GO" id="GO:0000981">
    <property type="term" value="F:DNA-binding transcription factor activity, RNA polymerase II-specific"/>
    <property type="evidence" value="ECO:0000318"/>
    <property type="project" value="GO_Central"/>
</dbReference>
<dbReference type="Gene3D" id="3.40.1810.10">
    <property type="entry name" value="Transcription factor, MADS-box"/>
    <property type="match status" value="1"/>
</dbReference>
<dbReference type="PRINTS" id="PR00404">
    <property type="entry name" value="MADSDOMAIN"/>
</dbReference>
<dbReference type="InterPro" id="IPR036879">
    <property type="entry name" value="TF_MADSbox_sf"/>
</dbReference>
<organism evidence="7 8">
    <name type="scientific">Amborella trichopoda</name>
    <dbReference type="NCBI Taxonomy" id="13333"/>
    <lineage>
        <taxon>Eukaryota</taxon>
        <taxon>Viridiplantae</taxon>
        <taxon>Streptophyta</taxon>
        <taxon>Embryophyta</taxon>
        <taxon>Tracheophyta</taxon>
        <taxon>Spermatophyta</taxon>
        <taxon>Magnoliopsida</taxon>
        <taxon>Amborellales</taxon>
        <taxon>Amborellaceae</taxon>
        <taxon>Amborella</taxon>
    </lineage>
</organism>
<protein>
    <recommendedName>
        <fullName evidence="6">MADS-box domain-containing protein</fullName>
    </recommendedName>
</protein>
<dbReference type="Pfam" id="PF00319">
    <property type="entry name" value="SRF-TF"/>
    <property type="match status" value="1"/>
</dbReference>
<dbReference type="eggNOG" id="KOG0014">
    <property type="taxonomic scope" value="Eukaryota"/>
</dbReference>
<dbReference type="SUPFAM" id="SSF55455">
    <property type="entry name" value="SRF-like"/>
    <property type="match status" value="1"/>
</dbReference>
<dbReference type="HOGENOM" id="CLU_053053_5_3_1"/>
<evidence type="ECO:0000256" key="3">
    <source>
        <dbReference type="ARBA" id="ARBA00023125"/>
    </source>
</evidence>
<evidence type="ECO:0000256" key="4">
    <source>
        <dbReference type="ARBA" id="ARBA00023163"/>
    </source>
</evidence>
<keyword evidence="5" id="KW-0539">Nucleus</keyword>
<keyword evidence="2" id="KW-0805">Transcription regulation</keyword>
<dbReference type="Proteomes" id="UP000017836">
    <property type="component" value="Unassembled WGS sequence"/>
</dbReference>
<dbReference type="PANTHER" id="PTHR11945:SF629">
    <property type="entry name" value="OS02G0164450 PROTEIN"/>
    <property type="match status" value="1"/>
</dbReference>
<feature type="domain" description="MADS-box" evidence="6">
    <location>
        <begin position="11"/>
        <end position="71"/>
    </location>
</feature>
<dbReference type="PROSITE" id="PS50066">
    <property type="entry name" value="MADS_BOX_2"/>
    <property type="match status" value="1"/>
</dbReference>
<reference evidence="8" key="1">
    <citation type="journal article" date="2013" name="Science">
        <title>The Amborella genome and the evolution of flowering plants.</title>
        <authorList>
            <consortium name="Amborella Genome Project"/>
        </authorList>
    </citation>
    <scope>NUCLEOTIDE SEQUENCE [LARGE SCALE GENOMIC DNA]</scope>
</reference>
<dbReference type="SMART" id="SM00432">
    <property type="entry name" value="MADS"/>
    <property type="match status" value="1"/>
</dbReference>
<keyword evidence="8" id="KW-1185">Reference proteome</keyword>
<keyword evidence="4" id="KW-0804">Transcription</keyword>
<keyword evidence="3" id="KW-0238">DNA-binding</keyword>
<evidence type="ECO:0000256" key="1">
    <source>
        <dbReference type="ARBA" id="ARBA00004123"/>
    </source>
</evidence>
<dbReference type="GO" id="GO:0046983">
    <property type="term" value="F:protein dimerization activity"/>
    <property type="evidence" value="ECO:0007669"/>
    <property type="project" value="InterPro"/>
</dbReference>
<gene>
    <name evidence="7" type="ORF">AMTR_s00159p00052170</name>
</gene>
<evidence type="ECO:0000256" key="2">
    <source>
        <dbReference type="ARBA" id="ARBA00023015"/>
    </source>
</evidence>
<evidence type="ECO:0000313" key="8">
    <source>
        <dbReference type="Proteomes" id="UP000017836"/>
    </source>
</evidence>
<proteinExistence type="predicted"/>
<dbReference type="EMBL" id="KI392634">
    <property type="protein sequence ID" value="ERN12118.1"/>
    <property type="molecule type" value="Genomic_DNA"/>
</dbReference>